<feature type="non-terminal residue" evidence="3">
    <location>
        <position position="1"/>
    </location>
</feature>
<evidence type="ECO:0000313" key="3">
    <source>
        <dbReference type="EMBL" id="SVA60044.1"/>
    </source>
</evidence>
<gene>
    <name evidence="3" type="ORF">METZ01_LOCUS112898</name>
</gene>
<dbReference type="GO" id="GO:0016757">
    <property type="term" value="F:glycosyltransferase activity"/>
    <property type="evidence" value="ECO:0007669"/>
    <property type="project" value="TreeGrafter"/>
</dbReference>
<dbReference type="CDD" id="cd03801">
    <property type="entry name" value="GT4_PimA-like"/>
    <property type="match status" value="1"/>
</dbReference>
<dbReference type="SUPFAM" id="SSF53756">
    <property type="entry name" value="UDP-Glycosyltransferase/glycogen phosphorylase"/>
    <property type="match status" value="1"/>
</dbReference>
<feature type="region of interest" description="Disordered" evidence="2">
    <location>
        <begin position="200"/>
        <end position="225"/>
    </location>
</feature>
<dbReference type="AlphaFoldDB" id="A0A381X5L9"/>
<protein>
    <recommendedName>
        <fullName evidence="4">Glycosyl transferase family 1 domain-containing protein</fullName>
    </recommendedName>
</protein>
<dbReference type="Gene3D" id="3.40.50.2000">
    <property type="entry name" value="Glycogen Phosphorylase B"/>
    <property type="match status" value="1"/>
</dbReference>
<organism evidence="3">
    <name type="scientific">marine metagenome</name>
    <dbReference type="NCBI Taxonomy" id="408172"/>
    <lineage>
        <taxon>unclassified sequences</taxon>
        <taxon>metagenomes</taxon>
        <taxon>ecological metagenomes</taxon>
    </lineage>
</organism>
<proteinExistence type="predicted"/>
<keyword evidence="1" id="KW-0808">Transferase</keyword>
<dbReference type="EMBL" id="UINC01014004">
    <property type="protein sequence ID" value="SVA60044.1"/>
    <property type="molecule type" value="Genomic_DNA"/>
</dbReference>
<sequence length="225" mass="25736">QKFDIQQPFIVYIGRLDENKGCPELFQFFRNYASRVSESLQLVLIGRSILQIPSHPRIRHLGFVSDQDKFDALAAARALVMPSKFESLSMVALEAWAMGRPVLANGSCDVLQGQCIRSKAGLYYKNYEEFAETLHALETNRPLHAALSVNGSEYFQRHYSWPVIERKYLEVLNHLKQEEARRMEPLPGWFGRRRSNIAPTRKTVDALPTGPALKFNRGSRSGRRV</sequence>
<dbReference type="PANTHER" id="PTHR46401">
    <property type="entry name" value="GLYCOSYLTRANSFERASE WBBK-RELATED"/>
    <property type="match status" value="1"/>
</dbReference>
<name>A0A381X5L9_9ZZZZ</name>
<dbReference type="PANTHER" id="PTHR46401:SF2">
    <property type="entry name" value="GLYCOSYLTRANSFERASE WBBK-RELATED"/>
    <property type="match status" value="1"/>
</dbReference>
<dbReference type="Pfam" id="PF13692">
    <property type="entry name" value="Glyco_trans_1_4"/>
    <property type="match status" value="1"/>
</dbReference>
<evidence type="ECO:0008006" key="4">
    <source>
        <dbReference type="Google" id="ProtNLM"/>
    </source>
</evidence>
<evidence type="ECO:0000256" key="1">
    <source>
        <dbReference type="ARBA" id="ARBA00022679"/>
    </source>
</evidence>
<accession>A0A381X5L9</accession>
<evidence type="ECO:0000256" key="2">
    <source>
        <dbReference type="SAM" id="MobiDB-lite"/>
    </source>
</evidence>
<reference evidence="3" key="1">
    <citation type="submission" date="2018-05" db="EMBL/GenBank/DDBJ databases">
        <authorList>
            <person name="Lanie J.A."/>
            <person name="Ng W.-L."/>
            <person name="Kazmierczak K.M."/>
            <person name="Andrzejewski T.M."/>
            <person name="Davidsen T.M."/>
            <person name="Wayne K.J."/>
            <person name="Tettelin H."/>
            <person name="Glass J.I."/>
            <person name="Rusch D."/>
            <person name="Podicherti R."/>
            <person name="Tsui H.-C.T."/>
            <person name="Winkler M.E."/>
        </authorList>
    </citation>
    <scope>NUCLEOTIDE SEQUENCE</scope>
</reference>